<reference evidence="3 4" key="1">
    <citation type="submission" date="2021-05" db="EMBL/GenBank/DDBJ databases">
        <title>Genome Assembly of Synthetic Allotetraploid Brassica napus Reveals Homoeologous Exchanges between Subgenomes.</title>
        <authorList>
            <person name="Davis J.T."/>
        </authorList>
    </citation>
    <scope>NUCLEOTIDE SEQUENCE [LARGE SCALE GENOMIC DNA]</scope>
    <source>
        <strain evidence="4">cv. Da-Ae</strain>
        <tissue evidence="3">Seedling</tissue>
    </source>
</reference>
<feature type="region of interest" description="Disordered" evidence="1">
    <location>
        <begin position="265"/>
        <end position="298"/>
    </location>
</feature>
<dbReference type="InterPro" id="IPR029480">
    <property type="entry name" value="Transpos_assoc"/>
</dbReference>
<feature type="region of interest" description="Disordered" evidence="1">
    <location>
        <begin position="512"/>
        <end position="532"/>
    </location>
</feature>
<feature type="region of interest" description="Disordered" evidence="1">
    <location>
        <begin position="435"/>
        <end position="455"/>
    </location>
</feature>
<dbReference type="InterPro" id="IPR004252">
    <property type="entry name" value="Probable_transposase_24"/>
</dbReference>
<dbReference type="PANTHER" id="PTHR33144:SF50">
    <property type="entry name" value="OS03G0714750 PROTEIN"/>
    <property type="match status" value="1"/>
</dbReference>
<dbReference type="PANTHER" id="PTHR33144">
    <property type="entry name" value="OS10G0409366 PROTEIN-RELATED"/>
    <property type="match status" value="1"/>
</dbReference>
<evidence type="ECO:0000313" key="3">
    <source>
        <dbReference type="EMBL" id="KAH0942855.1"/>
    </source>
</evidence>
<keyword evidence="4" id="KW-1185">Reference proteome</keyword>
<sequence length="644" mass="73300">MDQRIDPQSNSVSEVFLGGINAFLQFACNQANYEERQTLLCPCTRCKNVKQRDAKVVSRHLFLYGFKGNYYVWTSHGEKFYTVGESSGANHSTGEEEMWENPTWNAHEDHYQDNLETFMMLNCETFAPYERMFEEYMTLNVPDITPVAMQKAKDTKFADWCKDYSVDDWWACAKIIPRGICETPEIALTAWQDDRRDQVAESSLLRVETHVVDDVSDYDIAPVNPPNDEYVSDGDKQTVIQMMIQNRKLYSKTVKYVFKMNSPRVPPPMPPGATGPASMPPGATGPASNRAASSSRSNSYPQMTLNAMLNSPARLAQPHLHPDKINGALWFGIDPCVNSFIRATWQAYYMGPWKSWRTVPDERRESWWQTFVQNFYWDPEFNDLVYGLWKKETWTTIGERISKKKRQHKKPKYINEADWTLLLEYWATEAAKKKSKKAAKSRKSDPVGKGCHKHNAGHRSFARIEYNMMVASGTNERPSFTDLVRATHTRPDGTFVDYRAEELVTQAEMEATQLSNTDGSPGSPSASSTPSRLKINKAYLKNAKGKRGHVYGLGSAQYREQAPSSRVPNGLARNLELEMRVGGLETSLQSVREDVSEVKHDVSEMKQEFASTRDAINQLLQMLRPPQAPTEQTYAQPQVPTPQP</sequence>
<dbReference type="Pfam" id="PF03004">
    <property type="entry name" value="Transposase_24"/>
    <property type="match status" value="1"/>
</dbReference>
<feature type="region of interest" description="Disordered" evidence="1">
    <location>
        <begin position="624"/>
        <end position="644"/>
    </location>
</feature>
<dbReference type="Proteomes" id="UP000824890">
    <property type="component" value="Unassembled WGS sequence"/>
</dbReference>
<evidence type="ECO:0000313" key="4">
    <source>
        <dbReference type="Proteomes" id="UP000824890"/>
    </source>
</evidence>
<dbReference type="EMBL" id="JAGKQM010000001">
    <property type="protein sequence ID" value="KAH0942855.1"/>
    <property type="molecule type" value="Genomic_DNA"/>
</dbReference>
<gene>
    <name evidence="3" type="ORF">HID58_002492</name>
</gene>
<feature type="compositionally biased region" description="Low complexity" evidence="1">
    <location>
        <begin position="274"/>
        <end position="298"/>
    </location>
</feature>
<comment type="caution">
    <text evidence="3">The sequence shown here is derived from an EMBL/GenBank/DDBJ whole genome shotgun (WGS) entry which is preliminary data.</text>
</comment>
<accession>A0ABQ8EML9</accession>
<organism evidence="3 4">
    <name type="scientific">Brassica napus</name>
    <name type="common">Rape</name>
    <dbReference type="NCBI Taxonomy" id="3708"/>
    <lineage>
        <taxon>Eukaryota</taxon>
        <taxon>Viridiplantae</taxon>
        <taxon>Streptophyta</taxon>
        <taxon>Embryophyta</taxon>
        <taxon>Tracheophyta</taxon>
        <taxon>Spermatophyta</taxon>
        <taxon>Magnoliopsida</taxon>
        <taxon>eudicotyledons</taxon>
        <taxon>Gunneridae</taxon>
        <taxon>Pentapetalae</taxon>
        <taxon>rosids</taxon>
        <taxon>malvids</taxon>
        <taxon>Brassicales</taxon>
        <taxon>Brassicaceae</taxon>
        <taxon>Brassiceae</taxon>
        <taxon>Brassica</taxon>
    </lineage>
</organism>
<evidence type="ECO:0000259" key="2">
    <source>
        <dbReference type="Pfam" id="PF13963"/>
    </source>
</evidence>
<evidence type="ECO:0000256" key="1">
    <source>
        <dbReference type="SAM" id="MobiDB-lite"/>
    </source>
</evidence>
<dbReference type="Gene3D" id="1.20.5.170">
    <property type="match status" value="1"/>
</dbReference>
<proteinExistence type="predicted"/>
<feature type="compositionally biased region" description="Low complexity" evidence="1">
    <location>
        <begin position="519"/>
        <end position="531"/>
    </location>
</feature>
<feature type="compositionally biased region" description="Polar residues" evidence="1">
    <location>
        <begin position="629"/>
        <end position="638"/>
    </location>
</feature>
<name>A0ABQ8EML9_BRANA</name>
<protein>
    <recommendedName>
        <fullName evidence="2">Transposase-associated domain-containing protein</fullName>
    </recommendedName>
</protein>
<feature type="domain" description="Transposase-associated" evidence="2">
    <location>
        <begin position="10"/>
        <end position="78"/>
    </location>
</feature>
<dbReference type="Pfam" id="PF13963">
    <property type="entry name" value="Transpos_assoc"/>
    <property type="match status" value="1"/>
</dbReference>